<dbReference type="Proteomes" id="UP000241462">
    <property type="component" value="Unassembled WGS sequence"/>
</dbReference>
<accession>A0A2T2ZVU1</accession>
<organism evidence="1 2">
    <name type="scientific">Coniella lustricola</name>
    <dbReference type="NCBI Taxonomy" id="2025994"/>
    <lineage>
        <taxon>Eukaryota</taxon>
        <taxon>Fungi</taxon>
        <taxon>Dikarya</taxon>
        <taxon>Ascomycota</taxon>
        <taxon>Pezizomycotina</taxon>
        <taxon>Sordariomycetes</taxon>
        <taxon>Sordariomycetidae</taxon>
        <taxon>Diaporthales</taxon>
        <taxon>Schizoparmaceae</taxon>
        <taxon>Coniella</taxon>
    </lineage>
</organism>
<proteinExistence type="predicted"/>
<protein>
    <submittedName>
        <fullName evidence="1">Uncharacterized protein</fullName>
    </submittedName>
</protein>
<name>A0A2T2ZVU1_9PEZI</name>
<dbReference type="EMBL" id="KZ678625">
    <property type="protein sequence ID" value="PSR78025.1"/>
    <property type="molecule type" value="Genomic_DNA"/>
</dbReference>
<sequence>MLMSFARKKEIMVLWRLCGAYSFPCMSWPGPRRSKGSAQSSGSCLTDWLINWLVQWLDCCILKGPHVHTSPIIPAAGRRPYDSSISFLASD</sequence>
<reference evidence="1 2" key="1">
    <citation type="journal article" date="2018" name="Mycol. Prog.">
        <title>Coniella lustricola, a new species from submerged detritus.</title>
        <authorList>
            <person name="Raudabaugh D.B."/>
            <person name="Iturriaga T."/>
            <person name="Carver A."/>
            <person name="Mondo S."/>
            <person name="Pangilinan J."/>
            <person name="Lipzen A."/>
            <person name="He G."/>
            <person name="Amirebrahimi M."/>
            <person name="Grigoriev I.V."/>
            <person name="Miller A.N."/>
        </authorList>
    </citation>
    <scope>NUCLEOTIDE SEQUENCE [LARGE SCALE GENOMIC DNA]</scope>
    <source>
        <strain evidence="1 2">B22-T-1</strain>
    </source>
</reference>
<dbReference type="AlphaFoldDB" id="A0A2T2ZVU1"/>
<evidence type="ECO:0000313" key="1">
    <source>
        <dbReference type="EMBL" id="PSR78025.1"/>
    </source>
</evidence>
<keyword evidence="2" id="KW-1185">Reference proteome</keyword>
<evidence type="ECO:0000313" key="2">
    <source>
        <dbReference type="Proteomes" id="UP000241462"/>
    </source>
</evidence>
<dbReference type="InParanoid" id="A0A2T2ZVU1"/>
<gene>
    <name evidence="1" type="ORF">BD289DRAFT_133267</name>
</gene>